<evidence type="ECO:0000259" key="1">
    <source>
        <dbReference type="Pfam" id="PF01248"/>
    </source>
</evidence>
<protein>
    <recommendedName>
        <fullName evidence="1">Ribosomal protein eL8/eL30/eS12/Gadd45 domain-containing protein</fullName>
    </recommendedName>
</protein>
<accession>A0A8S2AIA7</accession>
<evidence type="ECO:0000313" key="3">
    <source>
        <dbReference type="Proteomes" id="UP000682877"/>
    </source>
</evidence>
<evidence type="ECO:0000313" key="2">
    <source>
        <dbReference type="EMBL" id="CAE6075776.1"/>
    </source>
</evidence>
<feature type="domain" description="Ribosomal protein eL8/eL30/eS12/Gadd45" evidence="1">
    <location>
        <begin position="27"/>
        <end position="93"/>
    </location>
</feature>
<gene>
    <name evidence="2" type="ORF">AARE701A_LOCUS13058</name>
</gene>
<dbReference type="InterPro" id="IPR004038">
    <property type="entry name" value="Ribosomal_eL8/eL30/eS12/Gad45"/>
</dbReference>
<reference evidence="2" key="1">
    <citation type="submission" date="2021-01" db="EMBL/GenBank/DDBJ databases">
        <authorList>
            <person name="Bezrukov I."/>
        </authorList>
    </citation>
    <scope>NUCLEOTIDE SEQUENCE</scope>
</reference>
<organism evidence="2 3">
    <name type="scientific">Arabidopsis arenosa</name>
    <name type="common">Sand rock-cress</name>
    <name type="synonym">Cardaminopsis arenosa</name>
    <dbReference type="NCBI Taxonomy" id="38785"/>
    <lineage>
        <taxon>Eukaryota</taxon>
        <taxon>Viridiplantae</taxon>
        <taxon>Streptophyta</taxon>
        <taxon>Embryophyta</taxon>
        <taxon>Tracheophyta</taxon>
        <taxon>Spermatophyta</taxon>
        <taxon>Magnoliopsida</taxon>
        <taxon>eudicotyledons</taxon>
        <taxon>Gunneridae</taxon>
        <taxon>Pentapetalae</taxon>
        <taxon>rosids</taxon>
        <taxon>malvids</taxon>
        <taxon>Brassicales</taxon>
        <taxon>Brassicaceae</taxon>
        <taxon>Camelineae</taxon>
        <taxon>Arabidopsis</taxon>
    </lineage>
</organism>
<proteinExistence type="predicted"/>
<dbReference type="InterPro" id="IPR029064">
    <property type="entry name" value="Ribosomal_eL30-like_sf"/>
</dbReference>
<dbReference type="EMBL" id="LR999455">
    <property type="protein sequence ID" value="CAE6075776.1"/>
    <property type="molecule type" value="Genomic_DNA"/>
</dbReference>
<dbReference type="Pfam" id="PF01248">
    <property type="entry name" value="Ribosomal_L7Ae"/>
    <property type="match status" value="1"/>
</dbReference>
<dbReference type="SUPFAM" id="SSF55315">
    <property type="entry name" value="L30e-like"/>
    <property type="match status" value="1"/>
</dbReference>
<name>A0A8S2AIA7_ARAAE</name>
<sequence>MALRAPLLMFVRLAANQEIKASTTQFHEVLRAVENRQSRARFVVLALDVNPNLRIQIEAACVRHGVLMFHVPSNELRIAAHVGVPVVACAILRAPRGDEGFLRMWINMLNTISGLEEQLGYHPTL</sequence>
<dbReference type="Gene3D" id="3.30.1330.30">
    <property type="match status" value="1"/>
</dbReference>
<dbReference type="Proteomes" id="UP000682877">
    <property type="component" value="Chromosome 5"/>
</dbReference>
<dbReference type="AlphaFoldDB" id="A0A8S2AIA7"/>
<keyword evidence="3" id="KW-1185">Reference proteome</keyword>